<feature type="transmembrane region" description="Helical" evidence="1">
    <location>
        <begin position="118"/>
        <end position="137"/>
    </location>
</feature>
<feature type="transmembrane region" description="Helical" evidence="1">
    <location>
        <begin position="47"/>
        <end position="65"/>
    </location>
</feature>
<name>A0ABW4ZVZ4_9BACL</name>
<keyword evidence="3" id="KW-1185">Reference proteome</keyword>
<evidence type="ECO:0000313" key="3">
    <source>
        <dbReference type="Proteomes" id="UP001597343"/>
    </source>
</evidence>
<organism evidence="2 3">
    <name type="scientific">Tumebacillus lipolyticus</name>
    <dbReference type="NCBI Taxonomy" id="1280370"/>
    <lineage>
        <taxon>Bacteria</taxon>
        <taxon>Bacillati</taxon>
        <taxon>Bacillota</taxon>
        <taxon>Bacilli</taxon>
        <taxon>Bacillales</taxon>
        <taxon>Alicyclobacillaceae</taxon>
        <taxon>Tumebacillus</taxon>
    </lineage>
</organism>
<proteinExistence type="predicted"/>
<dbReference type="Proteomes" id="UP001597343">
    <property type="component" value="Unassembled WGS sequence"/>
</dbReference>
<dbReference type="EMBL" id="JBHUIO010000005">
    <property type="protein sequence ID" value="MFD2169603.1"/>
    <property type="molecule type" value="Genomic_DNA"/>
</dbReference>
<keyword evidence="1" id="KW-0812">Transmembrane</keyword>
<feature type="transmembrane region" description="Helical" evidence="1">
    <location>
        <begin position="6"/>
        <end position="26"/>
    </location>
</feature>
<accession>A0ABW4ZVZ4</accession>
<sequence length="140" mass="16226">MTWFYLILGFHLLAVVTKLGVLFYIPRLKDVAQIQSFLGKYKAIDRYANYSLWATGLGMVLVTSIQLLFQMWLLVSMLLYTLIFYIIKRVVMRRMESIIATNKVYAHEEIRTLKVENYCVIVVSLGLFLAIGGLMMTKPF</sequence>
<keyword evidence="1" id="KW-0472">Membrane</keyword>
<feature type="transmembrane region" description="Helical" evidence="1">
    <location>
        <begin position="71"/>
        <end position="87"/>
    </location>
</feature>
<evidence type="ECO:0000313" key="2">
    <source>
        <dbReference type="EMBL" id="MFD2169603.1"/>
    </source>
</evidence>
<evidence type="ECO:0000256" key="1">
    <source>
        <dbReference type="SAM" id="Phobius"/>
    </source>
</evidence>
<keyword evidence="1" id="KW-1133">Transmembrane helix</keyword>
<comment type="caution">
    <text evidence="2">The sequence shown here is derived from an EMBL/GenBank/DDBJ whole genome shotgun (WGS) entry which is preliminary data.</text>
</comment>
<gene>
    <name evidence="2" type="ORF">ACFSOY_06305</name>
</gene>
<protein>
    <recommendedName>
        <fullName evidence="4">DUF2269 family protein</fullName>
    </recommendedName>
</protein>
<evidence type="ECO:0008006" key="4">
    <source>
        <dbReference type="Google" id="ProtNLM"/>
    </source>
</evidence>
<reference evidence="3" key="1">
    <citation type="journal article" date="2019" name="Int. J. Syst. Evol. Microbiol.">
        <title>The Global Catalogue of Microorganisms (GCM) 10K type strain sequencing project: providing services to taxonomists for standard genome sequencing and annotation.</title>
        <authorList>
            <consortium name="The Broad Institute Genomics Platform"/>
            <consortium name="The Broad Institute Genome Sequencing Center for Infectious Disease"/>
            <person name="Wu L."/>
            <person name="Ma J."/>
        </authorList>
    </citation>
    <scope>NUCLEOTIDE SEQUENCE [LARGE SCALE GENOMIC DNA]</scope>
    <source>
        <strain evidence="3">CGMCC 1.13574</strain>
    </source>
</reference>
<dbReference type="RefSeq" id="WP_386044888.1">
    <property type="nucleotide sequence ID" value="NZ_JBHUIO010000005.1"/>
</dbReference>